<dbReference type="EC" id="4.2.1.96" evidence="3"/>
<dbReference type="Proteomes" id="UP000652761">
    <property type="component" value="Unassembled WGS sequence"/>
</dbReference>
<protein>
    <recommendedName>
        <fullName evidence="3">4a-hydroxytetrahydrobiopterin dehydratase</fullName>
        <ecNumber evidence="3">4.2.1.96</ecNumber>
    </recommendedName>
</protein>
<comment type="caution">
    <text evidence="6">The sequence shown here is derived from an EMBL/GenBank/DDBJ whole genome shotgun (WGS) entry which is preliminary data.</text>
</comment>
<dbReference type="GO" id="GO:0006729">
    <property type="term" value="P:tetrahydrobiopterin biosynthetic process"/>
    <property type="evidence" value="ECO:0007669"/>
    <property type="project" value="InterPro"/>
</dbReference>
<evidence type="ECO:0000256" key="5">
    <source>
        <dbReference type="SAM" id="MobiDB-lite"/>
    </source>
</evidence>
<gene>
    <name evidence="6" type="ORF">Taro_011941</name>
</gene>
<evidence type="ECO:0000256" key="2">
    <source>
        <dbReference type="ARBA" id="ARBA00006472"/>
    </source>
</evidence>
<feature type="non-terminal residue" evidence="6">
    <location>
        <position position="334"/>
    </location>
</feature>
<sequence>FVRQIPQTAAAHPQAHDTSLLLLQTIPPNILPPDGVAYPVLASDYPDCSLSGSWSPKRHGDFPPEMRPQLGAEDKEPPDGLLSGCGRDDNVRPQLGGGGGGLSPMAAATILPAPAAPSPVTAGLRRRHRAAALSSAFSPLSGTPLRTRRGASPVLRGRRRLSPCVAMAPPDLLGDLGGRDPFPAEIESNFAENVVANSNTEHKILIPNLSALSLAQRSCDPVHPSHPPMSREDAEKLLKKVVGWKLVEGEGAARIQCLWRLRDYGCGIELINRIYKAVESAGHYPNLHLEQPNQVRAELWTHSIGGLTMNDFIVAAKIDEIKTLDLLPKKRIWA</sequence>
<evidence type="ECO:0000256" key="4">
    <source>
        <dbReference type="ARBA" id="ARBA00023239"/>
    </source>
</evidence>
<dbReference type="InterPro" id="IPR036428">
    <property type="entry name" value="PCD_sf"/>
</dbReference>
<dbReference type="OrthoDB" id="277398at2759"/>
<dbReference type="PANTHER" id="PTHR12599">
    <property type="entry name" value="PTERIN-4-ALPHA-CARBINOLAMINE DEHYDRATASE"/>
    <property type="match status" value="1"/>
</dbReference>
<feature type="region of interest" description="Disordered" evidence="5">
    <location>
        <begin position="53"/>
        <end position="100"/>
    </location>
</feature>
<dbReference type="AlphaFoldDB" id="A0A843U7Q2"/>
<dbReference type="EMBL" id="NMUH01000458">
    <property type="protein sequence ID" value="MQL79495.1"/>
    <property type="molecule type" value="Genomic_DNA"/>
</dbReference>
<dbReference type="GO" id="GO:0008124">
    <property type="term" value="F:4-alpha-hydroxytetrahydrobiopterin dehydratase activity"/>
    <property type="evidence" value="ECO:0007669"/>
    <property type="project" value="UniProtKB-EC"/>
</dbReference>
<reference evidence="6" key="1">
    <citation type="submission" date="2017-07" db="EMBL/GenBank/DDBJ databases">
        <title>Taro Niue Genome Assembly and Annotation.</title>
        <authorList>
            <person name="Atibalentja N."/>
            <person name="Keating K."/>
            <person name="Fields C.J."/>
        </authorList>
    </citation>
    <scope>NUCLEOTIDE SEQUENCE</scope>
    <source>
        <strain evidence="6">Niue_2</strain>
        <tissue evidence="6">Leaf</tissue>
    </source>
</reference>
<proteinExistence type="inferred from homology"/>
<dbReference type="PANTHER" id="PTHR12599:SF8">
    <property type="entry name" value="PTERIN-4-ALPHA-CARBINOLAMINE DEHYDRATASE, CHLOROPLASTIC-RELATED"/>
    <property type="match status" value="1"/>
</dbReference>
<evidence type="ECO:0000256" key="1">
    <source>
        <dbReference type="ARBA" id="ARBA00001554"/>
    </source>
</evidence>
<accession>A0A843U7Q2</accession>
<dbReference type="InterPro" id="IPR001533">
    <property type="entry name" value="Pterin_deHydtase"/>
</dbReference>
<dbReference type="GO" id="GO:0009536">
    <property type="term" value="C:plastid"/>
    <property type="evidence" value="ECO:0007669"/>
    <property type="project" value="TreeGrafter"/>
</dbReference>
<name>A0A843U7Q2_COLES</name>
<keyword evidence="4" id="KW-0456">Lyase</keyword>
<keyword evidence="7" id="KW-1185">Reference proteome</keyword>
<comment type="catalytic activity">
    <reaction evidence="1">
        <text>(4aS,6R)-4a-hydroxy-L-erythro-5,6,7,8-tetrahydrobiopterin = (6R)-L-erythro-6,7-dihydrobiopterin + H2O</text>
        <dbReference type="Rhea" id="RHEA:11920"/>
        <dbReference type="ChEBI" id="CHEBI:15377"/>
        <dbReference type="ChEBI" id="CHEBI:15642"/>
        <dbReference type="ChEBI" id="CHEBI:43120"/>
        <dbReference type="EC" id="4.2.1.96"/>
    </reaction>
</comment>
<dbReference type="Gene3D" id="3.30.1360.20">
    <property type="entry name" value="Transcriptional coactivator/pterin dehydratase"/>
    <property type="match status" value="1"/>
</dbReference>
<evidence type="ECO:0000313" key="6">
    <source>
        <dbReference type="EMBL" id="MQL79495.1"/>
    </source>
</evidence>
<comment type="similarity">
    <text evidence="2">Belongs to the pterin-4-alpha-carbinolamine dehydratase family.</text>
</comment>
<dbReference type="SUPFAM" id="SSF55248">
    <property type="entry name" value="PCD-like"/>
    <property type="match status" value="1"/>
</dbReference>
<evidence type="ECO:0000313" key="7">
    <source>
        <dbReference type="Proteomes" id="UP000652761"/>
    </source>
</evidence>
<evidence type="ECO:0000256" key="3">
    <source>
        <dbReference type="ARBA" id="ARBA00013252"/>
    </source>
</evidence>
<organism evidence="6 7">
    <name type="scientific">Colocasia esculenta</name>
    <name type="common">Wild taro</name>
    <name type="synonym">Arum esculentum</name>
    <dbReference type="NCBI Taxonomy" id="4460"/>
    <lineage>
        <taxon>Eukaryota</taxon>
        <taxon>Viridiplantae</taxon>
        <taxon>Streptophyta</taxon>
        <taxon>Embryophyta</taxon>
        <taxon>Tracheophyta</taxon>
        <taxon>Spermatophyta</taxon>
        <taxon>Magnoliopsida</taxon>
        <taxon>Liliopsida</taxon>
        <taxon>Araceae</taxon>
        <taxon>Aroideae</taxon>
        <taxon>Colocasieae</taxon>
        <taxon>Colocasia</taxon>
    </lineage>
</organism>
<dbReference type="Pfam" id="PF01329">
    <property type="entry name" value="Pterin_4a"/>
    <property type="match status" value="1"/>
</dbReference>